<proteinExistence type="predicted"/>
<feature type="DNA-binding region" description="H-T-H motif" evidence="3">
    <location>
        <begin position="34"/>
        <end position="53"/>
    </location>
</feature>
<name>A0A942YBF2_9BACI</name>
<evidence type="ECO:0000313" key="7">
    <source>
        <dbReference type="Proteomes" id="UP000677265"/>
    </source>
</evidence>
<dbReference type="AlphaFoldDB" id="A0A942YBF2"/>
<dbReference type="Proteomes" id="UP000677265">
    <property type="component" value="Unassembled WGS sequence"/>
</dbReference>
<keyword evidence="2 3" id="KW-0238">DNA-binding</keyword>
<keyword evidence="7" id="KW-1185">Reference proteome</keyword>
<gene>
    <name evidence="6" type="ORF">KHB02_025420</name>
    <name evidence="5" type="ORF">KHB02_22930</name>
</gene>
<sequence>MANQTHDKRAARTKMLIRGALTELMEEKGFEGVTVRDLTEKAQINRGTFYLHYRDKYDLLEQSEEEILKEIEDNASGINPKDALYSTSQDEPFPVILKLFEYFQENAQFMRVVLGPKGDASFQVKLKELIKQQFFQNIASKLNSEDMLVPAEYLIAFVSSAQLGLIQHWLETGMKKTPDEMALIAAKMILLGPGHVAGIKN</sequence>
<comment type="caution">
    <text evidence="5">The sequence shown here is derived from an EMBL/GenBank/DDBJ whole genome shotgun (WGS) entry which is preliminary data.</text>
</comment>
<evidence type="ECO:0000313" key="5">
    <source>
        <dbReference type="EMBL" id="MBS4184254.1"/>
    </source>
</evidence>
<feature type="domain" description="HTH tetR-type" evidence="4">
    <location>
        <begin position="11"/>
        <end position="71"/>
    </location>
</feature>
<dbReference type="Pfam" id="PF14278">
    <property type="entry name" value="TetR_C_8"/>
    <property type="match status" value="1"/>
</dbReference>
<protein>
    <submittedName>
        <fullName evidence="5">TetR/AcrR family transcriptional regulator</fullName>
    </submittedName>
</protein>
<dbReference type="EMBL" id="JAGYPE010000004">
    <property type="protein sequence ID" value="MBS4184254.1"/>
    <property type="molecule type" value="Genomic_DNA"/>
</dbReference>
<dbReference type="PRINTS" id="PR00455">
    <property type="entry name" value="HTHTETR"/>
</dbReference>
<dbReference type="InterPro" id="IPR050624">
    <property type="entry name" value="HTH-type_Tx_Regulator"/>
</dbReference>
<organism evidence="5">
    <name type="scientific">Neobacillus citreus</name>
    <dbReference type="NCBI Taxonomy" id="2833578"/>
    <lineage>
        <taxon>Bacteria</taxon>
        <taxon>Bacillati</taxon>
        <taxon>Bacillota</taxon>
        <taxon>Bacilli</taxon>
        <taxon>Bacillales</taxon>
        <taxon>Bacillaceae</taxon>
        <taxon>Neobacillus</taxon>
    </lineage>
</organism>
<dbReference type="PROSITE" id="PS50977">
    <property type="entry name" value="HTH_TETR_2"/>
    <property type="match status" value="1"/>
</dbReference>
<dbReference type="Pfam" id="PF00440">
    <property type="entry name" value="TetR_N"/>
    <property type="match status" value="1"/>
</dbReference>
<keyword evidence="1" id="KW-0678">Repressor</keyword>
<dbReference type="Gene3D" id="1.10.357.10">
    <property type="entry name" value="Tetracycline Repressor, domain 2"/>
    <property type="match status" value="1"/>
</dbReference>
<reference evidence="5" key="1">
    <citation type="submission" date="2021-05" db="EMBL/GenBank/DDBJ databases">
        <title>Novel Bacillus species.</title>
        <authorList>
            <person name="Liu G."/>
        </authorList>
    </citation>
    <scope>NUCLEOTIDE SEQUENCE</scope>
    <source>
        <strain evidence="5 7">FJAT-50051</strain>
    </source>
</reference>
<evidence type="ECO:0000313" key="6">
    <source>
        <dbReference type="EMBL" id="MCH6268873.1"/>
    </source>
</evidence>
<dbReference type="InterPro" id="IPR009057">
    <property type="entry name" value="Homeodomain-like_sf"/>
</dbReference>
<evidence type="ECO:0000256" key="2">
    <source>
        <dbReference type="ARBA" id="ARBA00023125"/>
    </source>
</evidence>
<dbReference type="RefSeq" id="WP_213144154.1">
    <property type="nucleotide sequence ID" value="NZ_JAGYPE020000070.1"/>
</dbReference>
<dbReference type="PANTHER" id="PTHR43479:SF7">
    <property type="entry name" value="TETR-FAMILY TRANSCRIPTIONAL REGULATOR"/>
    <property type="match status" value="1"/>
</dbReference>
<evidence type="ECO:0000256" key="1">
    <source>
        <dbReference type="ARBA" id="ARBA00022491"/>
    </source>
</evidence>
<dbReference type="GO" id="GO:0003677">
    <property type="term" value="F:DNA binding"/>
    <property type="evidence" value="ECO:0007669"/>
    <property type="project" value="UniProtKB-UniRule"/>
</dbReference>
<dbReference type="PANTHER" id="PTHR43479">
    <property type="entry name" value="ACREF/ENVCD OPERON REPRESSOR-RELATED"/>
    <property type="match status" value="1"/>
</dbReference>
<evidence type="ECO:0000256" key="3">
    <source>
        <dbReference type="PROSITE-ProRule" id="PRU00335"/>
    </source>
</evidence>
<dbReference type="EMBL" id="JAGYPE020000070">
    <property type="protein sequence ID" value="MCH6268873.1"/>
    <property type="molecule type" value="Genomic_DNA"/>
</dbReference>
<dbReference type="SUPFAM" id="SSF46689">
    <property type="entry name" value="Homeodomain-like"/>
    <property type="match status" value="1"/>
</dbReference>
<dbReference type="InterPro" id="IPR001647">
    <property type="entry name" value="HTH_TetR"/>
</dbReference>
<accession>A0A942YBF2</accession>
<evidence type="ECO:0000259" key="4">
    <source>
        <dbReference type="PROSITE" id="PS50977"/>
    </source>
</evidence>
<dbReference type="InterPro" id="IPR039532">
    <property type="entry name" value="TetR_C_Firmicutes"/>
</dbReference>